<proteinExistence type="predicted"/>
<evidence type="ECO:0000256" key="1">
    <source>
        <dbReference type="SAM" id="MobiDB-lite"/>
    </source>
</evidence>
<feature type="compositionally biased region" description="Basic and acidic residues" evidence="1">
    <location>
        <begin position="67"/>
        <end position="78"/>
    </location>
</feature>
<name>A0ABX8EHC5_9ACTN</name>
<feature type="region of interest" description="Disordered" evidence="1">
    <location>
        <begin position="281"/>
        <end position="319"/>
    </location>
</feature>
<keyword evidence="4" id="KW-1185">Reference proteome</keyword>
<feature type="compositionally biased region" description="Low complexity" evidence="1">
    <location>
        <begin position="104"/>
        <end position="116"/>
    </location>
</feature>
<evidence type="ECO:0000313" key="3">
    <source>
        <dbReference type="EMBL" id="QVT79295.1"/>
    </source>
</evidence>
<gene>
    <name evidence="3" type="ORF">ENKNEFLB_01676</name>
</gene>
<reference evidence="3 4" key="1">
    <citation type="submission" date="2021-05" db="EMBL/GenBank/DDBJ databases">
        <title>Complete genome of Nocardioides aquaticus KCTC 9944T isolated from meromictic and hypersaline Ekho Lake, Antarctica.</title>
        <authorList>
            <person name="Hwang K."/>
            <person name="Kim K.M."/>
            <person name="Choe H."/>
        </authorList>
    </citation>
    <scope>NUCLEOTIDE SEQUENCE [LARGE SCALE GENOMIC DNA]</scope>
    <source>
        <strain evidence="3 4">KCTC 9944</strain>
    </source>
</reference>
<keyword evidence="2" id="KW-1133">Transmembrane helix</keyword>
<accession>A0ABX8EHC5</accession>
<keyword evidence="2" id="KW-0812">Transmembrane</keyword>
<organism evidence="3 4">
    <name type="scientific">Nocardioides aquaticus</name>
    <dbReference type="NCBI Taxonomy" id="160826"/>
    <lineage>
        <taxon>Bacteria</taxon>
        <taxon>Bacillati</taxon>
        <taxon>Actinomycetota</taxon>
        <taxon>Actinomycetes</taxon>
        <taxon>Propionibacteriales</taxon>
        <taxon>Nocardioidaceae</taxon>
        <taxon>Nocardioides</taxon>
    </lineage>
</organism>
<dbReference type="Proteomes" id="UP000679307">
    <property type="component" value="Chromosome"/>
</dbReference>
<evidence type="ECO:0000313" key="4">
    <source>
        <dbReference type="Proteomes" id="UP000679307"/>
    </source>
</evidence>
<evidence type="ECO:0000256" key="2">
    <source>
        <dbReference type="SAM" id="Phobius"/>
    </source>
</evidence>
<keyword evidence="2" id="KW-0472">Membrane</keyword>
<dbReference type="EMBL" id="CP075371">
    <property type="protein sequence ID" value="QVT79295.1"/>
    <property type="molecule type" value="Genomic_DNA"/>
</dbReference>
<feature type="compositionally biased region" description="Basic and acidic residues" evidence="1">
    <location>
        <begin position="303"/>
        <end position="319"/>
    </location>
</feature>
<dbReference type="RefSeq" id="WP_214058769.1">
    <property type="nucleotide sequence ID" value="NZ_BAAAHS010000082.1"/>
</dbReference>
<sequence length="319" mass="32705">MQSKSTGRSGQETSGVREWSRGRLITILTGAVVVALALLVGLGYAIYLAVSGLNGDPSAAGGVATGETERSTVARGASHRDEIAAEPMLSVPSSAAFPDDPNDPDGSGDAGAGQDSIKIPTGTGINGPGLVMTGFPHTPEGAIGQLAQIDTAVLQSMSLQTAQEVYASWALPGGVRADDWWITSSVAAFLSSSEMGSVKSATASVAVEPAAALVKGTDGPDWATVCVLIKVTATYRSEGHAAFGHCERMQWVGGRWMLAPGAPPAPAPATWPGTELAVEAGWRTWTTDPSAGVPEDEQAVEQGEDRSQDHSDEQGGAHS</sequence>
<feature type="region of interest" description="Disordered" evidence="1">
    <location>
        <begin position="92"/>
        <end position="119"/>
    </location>
</feature>
<protein>
    <submittedName>
        <fullName evidence="3">Uncharacterized protein</fullName>
    </submittedName>
</protein>
<feature type="region of interest" description="Disordered" evidence="1">
    <location>
        <begin position="58"/>
        <end position="78"/>
    </location>
</feature>
<feature type="transmembrane region" description="Helical" evidence="2">
    <location>
        <begin position="24"/>
        <end position="47"/>
    </location>
</feature>